<comment type="caution">
    <text evidence="2">The sequence shown here is derived from an EMBL/GenBank/DDBJ whole genome shotgun (WGS) entry which is preliminary data.</text>
</comment>
<accession>A0ABW2AF76</accession>
<keyword evidence="1" id="KW-1133">Transmembrane helix</keyword>
<dbReference type="InterPro" id="IPR046062">
    <property type="entry name" value="DUF6020"/>
</dbReference>
<feature type="transmembrane region" description="Helical" evidence="1">
    <location>
        <begin position="392"/>
        <end position="416"/>
    </location>
</feature>
<organism evidence="2 3">
    <name type="scientific">Flexivirga alba</name>
    <dbReference type="NCBI Taxonomy" id="702742"/>
    <lineage>
        <taxon>Bacteria</taxon>
        <taxon>Bacillati</taxon>
        <taxon>Actinomycetota</taxon>
        <taxon>Actinomycetes</taxon>
        <taxon>Micrococcales</taxon>
        <taxon>Dermacoccaceae</taxon>
        <taxon>Flexivirga</taxon>
    </lineage>
</organism>
<reference evidence="3" key="1">
    <citation type="journal article" date="2019" name="Int. J. Syst. Evol. Microbiol.">
        <title>The Global Catalogue of Microorganisms (GCM) 10K type strain sequencing project: providing services to taxonomists for standard genome sequencing and annotation.</title>
        <authorList>
            <consortium name="The Broad Institute Genomics Platform"/>
            <consortium name="The Broad Institute Genome Sequencing Center for Infectious Disease"/>
            <person name="Wu L."/>
            <person name="Ma J."/>
        </authorList>
    </citation>
    <scope>NUCLEOTIDE SEQUENCE [LARGE SCALE GENOMIC DNA]</scope>
    <source>
        <strain evidence="3">CCUG 58127</strain>
    </source>
</reference>
<name>A0ABW2AF76_9MICO</name>
<dbReference type="RefSeq" id="WP_382399822.1">
    <property type="nucleotide sequence ID" value="NZ_JBHSWH010000001.1"/>
</dbReference>
<feature type="transmembrane region" description="Helical" evidence="1">
    <location>
        <begin position="130"/>
        <end position="149"/>
    </location>
</feature>
<dbReference type="Pfam" id="PF19484">
    <property type="entry name" value="DUF6020"/>
    <property type="match status" value="1"/>
</dbReference>
<feature type="transmembrane region" description="Helical" evidence="1">
    <location>
        <begin position="74"/>
        <end position="93"/>
    </location>
</feature>
<keyword evidence="3" id="KW-1185">Reference proteome</keyword>
<evidence type="ECO:0000313" key="2">
    <source>
        <dbReference type="EMBL" id="MFC6705041.1"/>
    </source>
</evidence>
<feature type="transmembrane region" description="Helical" evidence="1">
    <location>
        <begin position="203"/>
        <end position="222"/>
    </location>
</feature>
<dbReference type="EMBL" id="JBHSWH010000001">
    <property type="protein sequence ID" value="MFC6705041.1"/>
    <property type="molecule type" value="Genomic_DNA"/>
</dbReference>
<dbReference type="Proteomes" id="UP001596298">
    <property type="component" value="Unassembled WGS sequence"/>
</dbReference>
<proteinExistence type="predicted"/>
<feature type="transmembrane region" description="Helical" evidence="1">
    <location>
        <begin position="446"/>
        <end position="465"/>
    </location>
</feature>
<keyword evidence="1" id="KW-0812">Transmembrane</keyword>
<evidence type="ECO:0000256" key="1">
    <source>
        <dbReference type="SAM" id="Phobius"/>
    </source>
</evidence>
<protein>
    <submittedName>
        <fullName evidence="2">DUF6020 family protein</fullName>
    </submittedName>
</protein>
<keyword evidence="1" id="KW-0472">Membrane</keyword>
<sequence>MAWLRARTIPRAPLLVYGWAQLILLCWWAVNFPAQLSIDSTTYIRHVTVGPWIADHSVLYDFFVLCSLKLTGNVWLLALIQTIVYAAALALIATRIHQLGVRWRWAALPCVLIVFVPTFGSFTTMIWKDAAFAAANLFLAATLLKLIAARRAGVPFGRPMVLTLAVEMAAVTLFRNNGFVVVILVAFVLIIALKGARLKMTAAAAAAIVVFEFAGAVVYPAVGIEPANSSQSYGVFDADIALVYAKNPSAFTSADLAVMQKAAPLNAWRTSDNCYTSDTLFKKKSFNYAQANAHRHQLAELWFSLLKRDPVDLVSGHLCRAAIAWRVRPTTSFGGLPPKTNWDLYTKSYVLGYTDAPPLPGYLIPRLRPHPISWRIYNKLAVVRYDIAKTPLWQLLFSRAAGWSYLAYLAILVAAIRNRWKTLLIAAVPILANQLTIMVANPAQLFRYTVVQLFLGMLFIPVVAARSRDRSNDAATASPVAENHPATAL</sequence>
<gene>
    <name evidence="2" type="ORF">ACFQDH_07095</name>
</gene>
<evidence type="ECO:0000313" key="3">
    <source>
        <dbReference type="Proteomes" id="UP001596298"/>
    </source>
</evidence>
<feature type="transmembrane region" description="Helical" evidence="1">
    <location>
        <begin position="105"/>
        <end position="124"/>
    </location>
</feature>
<feature type="transmembrane region" description="Helical" evidence="1">
    <location>
        <begin position="12"/>
        <end position="30"/>
    </location>
</feature>
<feature type="transmembrane region" description="Helical" evidence="1">
    <location>
        <begin position="179"/>
        <end position="196"/>
    </location>
</feature>